<protein>
    <recommendedName>
        <fullName evidence="3">RHS repeat-associated core domain-containing protein</fullName>
    </recommendedName>
</protein>
<comment type="caution">
    <text evidence="1">The sequence shown here is derived from an EMBL/GenBank/DDBJ whole genome shotgun (WGS) entry which is preliminary data.</text>
</comment>
<proteinExistence type="predicted"/>
<evidence type="ECO:0000313" key="1">
    <source>
        <dbReference type="EMBL" id="RIV20566.1"/>
    </source>
</evidence>
<accession>A0A418M414</accession>
<evidence type="ECO:0000313" key="2">
    <source>
        <dbReference type="Proteomes" id="UP000283523"/>
    </source>
</evidence>
<sequence length="127" mass="14438">MEYDAKNRPVKESVTTAGNTSVDTYKYDGNDNIVEWSQINGAVVETMNYDNKANYAKIANLPMPIAEAYYMGANNAVGGTYFDRTHTPQNAVIKFELTYDTEGKMEKAARYVDNKLINTVTYNYERY</sequence>
<dbReference type="EMBL" id="QXED01000006">
    <property type="protein sequence ID" value="RIV20566.1"/>
    <property type="molecule type" value="Genomic_DNA"/>
</dbReference>
<dbReference type="Proteomes" id="UP000283523">
    <property type="component" value="Unassembled WGS sequence"/>
</dbReference>
<name>A0A418M414_9BACT</name>
<reference evidence="1 2" key="1">
    <citation type="submission" date="2018-08" db="EMBL/GenBank/DDBJ databases">
        <title>Fibrisoma montanum sp. nov., isolated from Danxia mountain soil.</title>
        <authorList>
            <person name="Huang Y."/>
        </authorList>
    </citation>
    <scope>NUCLEOTIDE SEQUENCE [LARGE SCALE GENOMIC DNA]</scope>
    <source>
        <strain evidence="1 2">HYT19</strain>
    </source>
</reference>
<organism evidence="1 2">
    <name type="scientific">Fibrisoma montanum</name>
    <dbReference type="NCBI Taxonomy" id="2305895"/>
    <lineage>
        <taxon>Bacteria</taxon>
        <taxon>Pseudomonadati</taxon>
        <taxon>Bacteroidota</taxon>
        <taxon>Cytophagia</taxon>
        <taxon>Cytophagales</taxon>
        <taxon>Spirosomataceae</taxon>
        <taxon>Fibrisoma</taxon>
    </lineage>
</organism>
<keyword evidence="2" id="KW-1185">Reference proteome</keyword>
<dbReference type="AlphaFoldDB" id="A0A418M414"/>
<evidence type="ECO:0008006" key="3">
    <source>
        <dbReference type="Google" id="ProtNLM"/>
    </source>
</evidence>
<gene>
    <name evidence="1" type="ORF">DYU11_21210</name>
</gene>